<keyword evidence="1" id="KW-0472">Membrane</keyword>
<evidence type="ECO:0000313" key="3">
    <source>
        <dbReference type="Proteomes" id="UP000009062"/>
    </source>
</evidence>
<organism evidence="2 3">
    <name type="scientific">Pyrobaculum oguniense (strain DSM 13380 / JCM 10595 / TE7)</name>
    <dbReference type="NCBI Taxonomy" id="698757"/>
    <lineage>
        <taxon>Archaea</taxon>
        <taxon>Thermoproteota</taxon>
        <taxon>Thermoprotei</taxon>
        <taxon>Thermoproteales</taxon>
        <taxon>Thermoproteaceae</taxon>
        <taxon>Pyrobaculum</taxon>
    </lineage>
</organism>
<feature type="transmembrane region" description="Helical" evidence="1">
    <location>
        <begin position="45"/>
        <end position="63"/>
    </location>
</feature>
<keyword evidence="1" id="KW-1133">Transmembrane helix</keyword>
<dbReference type="AlphaFoldDB" id="H6QAX7"/>
<accession>H6QAX7</accession>
<sequence length="339" mass="37516">MIKFYILNIKLIFSNIPYLIASAFVLYSAIYPLHLGLVTVLREVAYFYFLAVYLLSSYAERFVRWPQPALLSPRGLALTALILYTATAPVVLITIWLNPLILAAPLLATLRKTLVLLASGLALIGIAEPVGATVVAIFEVLSRARIVTTMGRGSLRMSTPHPAIKLLIASAFLVTFLVFRDVPNVTIYGLTGYSASFPPPLSTLQAVVLAIFHIAALGLVVGAALDAYLDSYLRTYYVLRRRISIKPFLTLLWTVMISMPVCLFPSCKLITHVALLILVVALVWGLKPNLFNRQEAVLYLIPLFFVGPLLERSEVLLLPALMPILPWLSERVRHVLSTS</sequence>
<proteinExistence type="predicted"/>
<feature type="transmembrane region" description="Helical" evidence="1">
    <location>
        <begin position="269"/>
        <end position="286"/>
    </location>
</feature>
<dbReference type="EMBL" id="CP003316">
    <property type="protein sequence ID" value="AFA39900.1"/>
    <property type="molecule type" value="Genomic_DNA"/>
</dbReference>
<feature type="transmembrane region" description="Helical" evidence="1">
    <location>
        <begin position="162"/>
        <end position="182"/>
    </location>
</feature>
<dbReference type="KEGG" id="pog:Pogu_1873"/>
<keyword evidence="3" id="KW-1185">Reference proteome</keyword>
<reference evidence="2 3" key="1">
    <citation type="journal article" date="2012" name="Stand. Genomic Sci.">
        <title>Complete genome sequence of Pyrobaculum oguniense.</title>
        <authorList>
            <person name="Bernick D.L."/>
            <person name="Karplus K."/>
            <person name="Lui L.M."/>
            <person name="Coker J.K."/>
            <person name="Murphy J.N."/>
            <person name="Chan P.P."/>
            <person name="Cozen A.E."/>
            <person name="Lowe T.M."/>
        </authorList>
    </citation>
    <scope>NUCLEOTIDE SEQUENCE [LARGE SCALE GENOMIC DNA]</scope>
    <source>
        <strain evidence="2 3">TE7</strain>
    </source>
</reference>
<gene>
    <name evidence="2" type="ordered locus">Pogu_1873</name>
</gene>
<dbReference type="Proteomes" id="UP000009062">
    <property type="component" value="Chromosome"/>
</dbReference>
<dbReference type="eggNOG" id="arCOG14242">
    <property type="taxonomic scope" value="Archaea"/>
</dbReference>
<feature type="transmembrane region" description="Helical" evidence="1">
    <location>
        <begin position="202"/>
        <end position="225"/>
    </location>
</feature>
<evidence type="ECO:0000313" key="2">
    <source>
        <dbReference type="EMBL" id="AFA39900.1"/>
    </source>
</evidence>
<dbReference type="STRING" id="698757.Pogu_1873"/>
<protein>
    <submittedName>
        <fullName evidence="2">Uncharacterized protein</fullName>
    </submittedName>
</protein>
<evidence type="ECO:0000256" key="1">
    <source>
        <dbReference type="SAM" id="Phobius"/>
    </source>
</evidence>
<feature type="transmembrane region" description="Helical" evidence="1">
    <location>
        <begin position="245"/>
        <end position="263"/>
    </location>
</feature>
<dbReference type="HOGENOM" id="CLU_817894_0_0_2"/>
<feature type="transmembrane region" description="Helical" evidence="1">
    <location>
        <begin position="117"/>
        <end position="141"/>
    </location>
</feature>
<feature type="transmembrane region" description="Helical" evidence="1">
    <location>
        <begin position="12"/>
        <end position="33"/>
    </location>
</feature>
<feature type="transmembrane region" description="Helical" evidence="1">
    <location>
        <begin position="75"/>
        <end position="97"/>
    </location>
</feature>
<name>H6QAX7_PYROT</name>
<keyword evidence="1" id="KW-0812">Transmembrane</keyword>